<evidence type="ECO:0000256" key="1">
    <source>
        <dbReference type="SAM" id="SignalP"/>
    </source>
</evidence>
<protein>
    <recommendedName>
        <fullName evidence="4">DUF4476 domain-containing protein</fullName>
    </recommendedName>
</protein>
<gene>
    <name evidence="2" type="ORF">LPB144_12370</name>
</gene>
<feature type="chain" id="PRO_5012814882" description="DUF4476 domain-containing protein" evidence="1">
    <location>
        <begin position="22"/>
        <end position="276"/>
    </location>
</feature>
<proteinExistence type="predicted"/>
<dbReference type="RefSeq" id="WP_072553838.1">
    <property type="nucleotide sequence ID" value="NZ_CP018153.1"/>
</dbReference>
<evidence type="ECO:0000313" key="2">
    <source>
        <dbReference type="EMBL" id="APG61146.1"/>
    </source>
</evidence>
<sequence>MRTLLSIILFFGMLNSLSAQNVNDYKYVLIPQTFEFTGEIDEYRLNSLTKFLLEKEGFNTYMKTETKPADLAENPCKALNALVQDASTMFVTKLILVLEDCYGKVVFKSEEGRSKSKDFKTAYHEALRDAFISVAELEYKYEESTEKSKKTKITASPEKVKADEVVKTSKEKDAEVFEVTPTDAKPNTVTDFKHMFEHAGEKYQLKPSDEVLRLFQENSPEPIALLIKSSDGRSYIYRSLTNQGVAHFDSENDLVIEIFNARENKKETLIFNSLDQ</sequence>
<keyword evidence="1" id="KW-0732">Signal</keyword>
<feature type="signal peptide" evidence="1">
    <location>
        <begin position="1"/>
        <end position="21"/>
    </location>
</feature>
<evidence type="ECO:0000313" key="3">
    <source>
        <dbReference type="Proteomes" id="UP000182510"/>
    </source>
</evidence>
<dbReference type="KEGG" id="grl:LPB144_12370"/>
<name>A0A1L3J7M9_9FLAO</name>
<dbReference type="EMBL" id="CP018153">
    <property type="protein sequence ID" value="APG61146.1"/>
    <property type="molecule type" value="Genomic_DNA"/>
</dbReference>
<dbReference type="OrthoDB" id="1274006at2"/>
<reference evidence="2 3" key="1">
    <citation type="submission" date="2016-11" db="EMBL/GenBank/DDBJ databases">
        <title>Gramella sp. LPB0144 isolated from marine environment.</title>
        <authorList>
            <person name="Kim E."/>
            <person name="Yi H."/>
        </authorList>
    </citation>
    <scope>NUCLEOTIDE SEQUENCE [LARGE SCALE GENOMIC DNA]</scope>
    <source>
        <strain evidence="2 3">LPB0144</strain>
    </source>
</reference>
<keyword evidence="3" id="KW-1185">Reference proteome</keyword>
<dbReference type="AlphaFoldDB" id="A0A1L3J7M9"/>
<dbReference type="STRING" id="1913577.LPB144_12370"/>
<evidence type="ECO:0008006" key="4">
    <source>
        <dbReference type="Google" id="ProtNLM"/>
    </source>
</evidence>
<accession>A0A1L3J7M9</accession>
<dbReference type="Proteomes" id="UP000182510">
    <property type="component" value="Chromosome"/>
</dbReference>
<organism evidence="2 3">
    <name type="scientific">Christiangramia salexigens</name>
    <dbReference type="NCBI Taxonomy" id="1913577"/>
    <lineage>
        <taxon>Bacteria</taxon>
        <taxon>Pseudomonadati</taxon>
        <taxon>Bacteroidota</taxon>
        <taxon>Flavobacteriia</taxon>
        <taxon>Flavobacteriales</taxon>
        <taxon>Flavobacteriaceae</taxon>
        <taxon>Christiangramia</taxon>
    </lineage>
</organism>